<evidence type="ECO:0000259" key="4">
    <source>
        <dbReference type="Pfam" id="PF05065"/>
    </source>
</evidence>
<dbReference type="SUPFAM" id="SSF56563">
    <property type="entry name" value="Major capsid protein gp5"/>
    <property type="match status" value="1"/>
</dbReference>
<gene>
    <name evidence="5" type="ORF">FOKN1_1916</name>
</gene>
<feature type="coiled-coil region" evidence="2">
    <location>
        <begin position="4"/>
        <end position="52"/>
    </location>
</feature>
<dbReference type="InterPro" id="IPR024455">
    <property type="entry name" value="Phage_capsid"/>
</dbReference>
<dbReference type="Gene3D" id="3.30.2320.10">
    <property type="entry name" value="hypothetical protein PF0899 domain"/>
    <property type="match status" value="1"/>
</dbReference>
<accession>A0A1Z4VSH7</accession>
<name>A0A1Z4VSH7_9GAMM</name>
<dbReference type="OrthoDB" id="9786516at2"/>
<dbReference type="KEGG" id="ttc:FOKN1_1916"/>
<comment type="subcellular location">
    <subcellularLocation>
        <location evidence="1">Virion</location>
    </subcellularLocation>
</comment>
<dbReference type="RefSeq" id="WP_157745587.1">
    <property type="nucleotide sequence ID" value="NZ_AP018052.1"/>
</dbReference>
<evidence type="ECO:0000256" key="2">
    <source>
        <dbReference type="SAM" id="Coils"/>
    </source>
</evidence>
<proteinExistence type="predicted"/>
<dbReference type="Gene3D" id="3.30.2400.10">
    <property type="entry name" value="Major capsid protein gp5"/>
    <property type="match status" value="1"/>
</dbReference>
<dbReference type="Pfam" id="PF05065">
    <property type="entry name" value="Phage_capsid"/>
    <property type="match status" value="1"/>
</dbReference>
<feature type="domain" description="Phage capsid-like C-terminal" evidence="4">
    <location>
        <begin position="157"/>
        <end position="431"/>
    </location>
</feature>
<dbReference type="InterPro" id="IPR054612">
    <property type="entry name" value="Phage_capsid-like_C"/>
</dbReference>
<reference evidence="5 6" key="1">
    <citation type="submission" date="2017-05" db="EMBL/GenBank/DDBJ databases">
        <title>Thiocyanate degradation by Thiohalobacter thiocyanaticus FOKN1.</title>
        <authorList>
            <person name="Oshiki M."/>
            <person name="Fukushima T."/>
            <person name="Kawano S."/>
            <person name="Nakagawa J."/>
        </authorList>
    </citation>
    <scope>NUCLEOTIDE SEQUENCE [LARGE SCALE GENOMIC DNA]</scope>
    <source>
        <strain evidence="5 6">FOKN1</strain>
    </source>
</reference>
<evidence type="ECO:0000313" key="6">
    <source>
        <dbReference type="Proteomes" id="UP000218765"/>
    </source>
</evidence>
<keyword evidence="6" id="KW-1185">Reference proteome</keyword>
<evidence type="ECO:0000256" key="3">
    <source>
        <dbReference type="SAM" id="MobiDB-lite"/>
    </source>
</evidence>
<evidence type="ECO:0000256" key="1">
    <source>
        <dbReference type="ARBA" id="ARBA00004328"/>
    </source>
</evidence>
<dbReference type="AlphaFoldDB" id="A0A1Z4VSH7"/>
<dbReference type="Proteomes" id="UP000218765">
    <property type="component" value="Chromosome"/>
</dbReference>
<feature type="region of interest" description="Disordered" evidence="3">
    <location>
        <begin position="76"/>
        <end position="103"/>
    </location>
</feature>
<sequence length="436" mass="47589">MNTVAQFKERLNEARNDVRDLIELKGEIRAAASSLNTTAKAEKRNLNEVEQREFDALMDLVEDVNKAHEDALVEREQQRSAAAAHLRGQRTHEPTDSGWITRDGKPVNVLTKEQRAAPILSDPSSEVRLGSLIRAMALGPKNEAERRALSEGSDSAGGYTVPSTLMGDLVDTLRAKARVIEAGARTVLLPSNAVMIARQITDPSATWHAENAADFNDSTPTFAGIRFQAKTLIGLVKLSRELLEDSMNIESAILNSFGKSLALEVDRVALVGSGAGNEPLGIVNTSGIGLVSQPTPDGFPLYAWDSFFDAMYELQQDNAGPPTAAIMHPRTWRDIYSMKDGEGQPLRRPDPLVDLPFLTTTQIPIDDSYGSATDATKMIMGDFNSLMIGVRTGLQIDVLRERYAENYQYGFLASMRVDVALETPESFAVVEGITPA</sequence>
<dbReference type="EMBL" id="AP018052">
    <property type="protein sequence ID" value="BAZ94298.1"/>
    <property type="molecule type" value="Genomic_DNA"/>
</dbReference>
<organism evidence="5 6">
    <name type="scientific">Thiohalobacter thiocyanaticus</name>
    <dbReference type="NCBI Taxonomy" id="585455"/>
    <lineage>
        <taxon>Bacteria</taxon>
        <taxon>Pseudomonadati</taxon>
        <taxon>Pseudomonadota</taxon>
        <taxon>Gammaproteobacteria</taxon>
        <taxon>Thiohalobacterales</taxon>
        <taxon>Thiohalobacteraceae</taxon>
        <taxon>Thiohalobacter</taxon>
    </lineage>
</organism>
<keyword evidence="2" id="KW-0175">Coiled coil</keyword>
<dbReference type="NCBIfam" id="TIGR01554">
    <property type="entry name" value="major_cap_HK97"/>
    <property type="match status" value="1"/>
</dbReference>
<evidence type="ECO:0000313" key="5">
    <source>
        <dbReference type="EMBL" id="BAZ94298.1"/>
    </source>
</evidence>
<protein>
    <submittedName>
        <fullName evidence="5">Capsid-like protein</fullName>
    </submittedName>
</protein>